<name>A0A2S7WR10_9FLAO</name>
<proteinExistence type="predicted"/>
<feature type="chain" id="PRO_5015521943" description="Secretion system C-terminal sorting domain-containing protein" evidence="2">
    <location>
        <begin position="21"/>
        <end position="1024"/>
    </location>
</feature>
<gene>
    <name evidence="4" type="ORF">BTO18_13120</name>
</gene>
<dbReference type="EMBL" id="MSCN01000001">
    <property type="protein sequence ID" value="PQJ80055.1"/>
    <property type="molecule type" value="Genomic_DNA"/>
</dbReference>
<dbReference type="InterPro" id="IPR026444">
    <property type="entry name" value="Secre_tail"/>
</dbReference>
<feature type="domain" description="Secretion system C-terminal sorting" evidence="3">
    <location>
        <begin position="954"/>
        <end position="1023"/>
    </location>
</feature>
<dbReference type="NCBIfam" id="TIGR04183">
    <property type="entry name" value="Por_Secre_tail"/>
    <property type="match status" value="1"/>
</dbReference>
<evidence type="ECO:0000256" key="2">
    <source>
        <dbReference type="SAM" id="SignalP"/>
    </source>
</evidence>
<keyword evidence="5" id="KW-1185">Reference proteome</keyword>
<comment type="caution">
    <text evidence="4">The sequence shown here is derived from an EMBL/GenBank/DDBJ whole genome shotgun (WGS) entry which is preliminary data.</text>
</comment>
<dbReference type="Proteomes" id="UP000238882">
    <property type="component" value="Unassembled WGS sequence"/>
</dbReference>
<evidence type="ECO:0000259" key="3">
    <source>
        <dbReference type="Pfam" id="PF18962"/>
    </source>
</evidence>
<dbReference type="InterPro" id="IPR011047">
    <property type="entry name" value="Quinoprotein_ADH-like_sf"/>
</dbReference>
<evidence type="ECO:0000313" key="5">
    <source>
        <dbReference type="Proteomes" id="UP000238882"/>
    </source>
</evidence>
<evidence type="ECO:0000313" key="4">
    <source>
        <dbReference type="EMBL" id="PQJ80055.1"/>
    </source>
</evidence>
<dbReference type="SUPFAM" id="SSF50998">
    <property type="entry name" value="Quinoprotein alcohol dehydrogenase-like"/>
    <property type="match status" value="1"/>
</dbReference>
<feature type="signal peptide" evidence="2">
    <location>
        <begin position="1"/>
        <end position="20"/>
    </location>
</feature>
<evidence type="ECO:0000256" key="1">
    <source>
        <dbReference type="ARBA" id="ARBA00022729"/>
    </source>
</evidence>
<sequence>MKKITLSILCLLFAVITTNAQITLVKDLLTTDSDSYPYNFLDGGSFAVFIANTNNTQEVWATDGTGANTVNIGTNINEIFNVFDTSIVFKNNLYFVIENADTGAELYKTDGTLAGTSILKDINNSFGSTPENFIIYKNELYFTADDGINGSQIWKTDGTEAGTIKVTSKVNFARDFIIYKNELFFTATDNVNGDQLWKTDGTDSGTTSVKIINGATGSSPRNFMLFNNEIFFLATTDAEGEELWKTDGTDSGTVLIKDIKTGNLGSGINNLTINNNNLLFTADDGINGTELWKSDGTNAGTVLVKDFSGDMNSTDFVGFKNLDATTTVMILSTPALGHELWKTDGTEAGSVLVKDINSGADSSFSQFSNVEPVILNNEIYFEANNGTDGVELWKSNGTEAGTIMVKNVNTNNSIENGKGLFGGLVLLNNKIIFEAFNTNTNRELWITDGSSAGTTILNDNNPGIGWGAYLDDAVVINGNLLFNGSNGNNGFEIWKTDGTALGTSQVKNIEDAPSSSTPLELSVGLGKLFFKADSTSFSNSRLFVTDGTAASTTKVVEGNKSVINPTAMTEFNGKLYFSSSDFSKDYGIFYTTASGDAIEFVKKINPNDGNNSGITDFFHAENLGALFFAANDGTNGKELWVSKGSESTTKLVKDINTGSGNSTPQDFFEFNNEVYFMTVLEQGFINRQYKKTLWKTDGTEAGTVMLKEFSFTNFNHPAYFTVYNSKLYFTAYDSSLAGVYFWTTDGTQANTKFAFSSNNFVRNPFIIDNKMFFSTQNTNEARKLWVYDGTTASEFKDFQAGNFGGFAAINNATEVVNGKYYFSVNKNNATSLWITDGSEAGTEELLSNISFIKEMVAAGDIVYLSLDDSINGTELWKSNGTVAGTEMVEDFYLGEDAFGFKYGADPSSLTVLGNTLYFAASSASFGRELFKLENAVLNINKEAISELEVGFNAYPNPTSSLVTISSENTIQKLEIFNLLGKKVATINTENKQKLTVDVSRFSTGIYIIKTKISDTVASKKLIIK</sequence>
<organism evidence="4 5">
    <name type="scientific">Polaribacter porphyrae</name>
    <dbReference type="NCBI Taxonomy" id="1137780"/>
    <lineage>
        <taxon>Bacteria</taxon>
        <taxon>Pseudomonadati</taxon>
        <taxon>Bacteroidota</taxon>
        <taxon>Flavobacteriia</taxon>
        <taxon>Flavobacteriales</taxon>
        <taxon>Flavobacteriaceae</taxon>
    </lineage>
</organism>
<dbReference type="RefSeq" id="WP_105016652.1">
    <property type="nucleotide sequence ID" value="NZ_MSCN01000001.1"/>
</dbReference>
<keyword evidence="1 2" id="KW-0732">Signal</keyword>
<protein>
    <recommendedName>
        <fullName evidence="3">Secretion system C-terminal sorting domain-containing protein</fullName>
    </recommendedName>
</protein>
<dbReference type="Pfam" id="PF18962">
    <property type="entry name" value="Por_Secre_tail"/>
    <property type="match status" value="1"/>
</dbReference>
<reference evidence="4 5" key="1">
    <citation type="submission" date="2016-12" db="EMBL/GenBank/DDBJ databases">
        <title>Trade-off between light-utilization and light-protection in marine flavobacteria.</title>
        <authorList>
            <person name="Kumagai Y."/>
            <person name="Yoshizawa S."/>
            <person name="Kogure K."/>
            <person name="Iwasaki W."/>
        </authorList>
    </citation>
    <scope>NUCLEOTIDE SEQUENCE [LARGE SCALE GENOMIC DNA]</scope>
    <source>
        <strain evidence="4 5">NBRC 108759</strain>
    </source>
</reference>
<dbReference type="OrthoDB" id="1489153at2"/>
<accession>A0A2S7WR10</accession>
<dbReference type="AlphaFoldDB" id="A0A2S7WR10"/>